<gene>
    <name evidence="1" type="ORF">CALMAC_LOCUS13387</name>
</gene>
<proteinExistence type="predicted"/>
<feature type="non-terminal residue" evidence="1">
    <location>
        <position position="56"/>
    </location>
</feature>
<name>A0A653D0F0_CALMS</name>
<evidence type="ECO:0000313" key="2">
    <source>
        <dbReference type="Proteomes" id="UP000410492"/>
    </source>
</evidence>
<organism evidence="1 2">
    <name type="scientific">Callosobruchus maculatus</name>
    <name type="common">Southern cowpea weevil</name>
    <name type="synonym">Pulse bruchid</name>
    <dbReference type="NCBI Taxonomy" id="64391"/>
    <lineage>
        <taxon>Eukaryota</taxon>
        <taxon>Metazoa</taxon>
        <taxon>Ecdysozoa</taxon>
        <taxon>Arthropoda</taxon>
        <taxon>Hexapoda</taxon>
        <taxon>Insecta</taxon>
        <taxon>Pterygota</taxon>
        <taxon>Neoptera</taxon>
        <taxon>Endopterygota</taxon>
        <taxon>Coleoptera</taxon>
        <taxon>Polyphaga</taxon>
        <taxon>Cucujiformia</taxon>
        <taxon>Chrysomeloidea</taxon>
        <taxon>Chrysomelidae</taxon>
        <taxon>Bruchinae</taxon>
        <taxon>Bruchini</taxon>
        <taxon>Callosobruchus</taxon>
    </lineage>
</organism>
<evidence type="ECO:0000313" key="1">
    <source>
        <dbReference type="EMBL" id="VEN53656.1"/>
    </source>
</evidence>
<reference evidence="1 2" key="1">
    <citation type="submission" date="2019-01" db="EMBL/GenBank/DDBJ databases">
        <authorList>
            <person name="Sayadi A."/>
        </authorList>
    </citation>
    <scope>NUCLEOTIDE SEQUENCE [LARGE SCALE GENOMIC DNA]</scope>
</reference>
<dbReference type="EMBL" id="CAACVG010009597">
    <property type="protein sequence ID" value="VEN53656.1"/>
    <property type="molecule type" value="Genomic_DNA"/>
</dbReference>
<keyword evidence="2" id="KW-1185">Reference proteome</keyword>
<accession>A0A653D0F0</accession>
<dbReference type="Proteomes" id="UP000410492">
    <property type="component" value="Unassembled WGS sequence"/>
</dbReference>
<protein>
    <submittedName>
        <fullName evidence="1">Uncharacterized protein</fullName>
    </submittedName>
</protein>
<sequence length="56" mass="6858">MVIFKTKWAFILGECSGNPQLEMRKNNAMYSHRKRHPKDKFAIEYRMLQFKSKYIF</sequence>
<dbReference type="AlphaFoldDB" id="A0A653D0F0"/>